<organism evidence="2 3">
    <name type="scientific">Pristionchus mayeri</name>
    <dbReference type="NCBI Taxonomy" id="1317129"/>
    <lineage>
        <taxon>Eukaryota</taxon>
        <taxon>Metazoa</taxon>
        <taxon>Ecdysozoa</taxon>
        <taxon>Nematoda</taxon>
        <taxon>Chromadorea</taxon>
        <taxon>Rhabditida</taxon>
        <taxon>Rhabditina</taxon>
        <taxon>Diplogasteromorpha</taxon>
        <taxon>Diplogasteroidea</taxon>
        <taxon>Neodiplogasteridae</taxon>
        <taxon>Pristionchus</taxon>
    </lineage>
</organism>
<name>A0AAN5D4P9_9BILA</name>
<evidence type="ECO:0000256" key="1">
    <source>
        <dbReference type="SAM" id="Phobius"/>
    </source>
</evidence>
<feature type="transmembrane region" description="Helical" evidence="1">
    <location>
        <begin position="310"/>
        <end position="330"/>
    </location>
</feature>
<feature type="transmembrane region" description="Helical" evidence="1">
    <location>
        <begin position="268"/>
        <end position="290"/>
    </location>
</feature>
<keyword evidence="1" id="KW-0812">Transmembrane</keyword>
<evidence type="ECO:0000313" key="3">
    <source>
        <dbReference type="Proteomes" id="UP001328107"/>
    </source>
</evidence>
<keyword evidence="1" id="KW-0472">Membrane</keyword>
<feature type="non-terminal residue" evidence="2">
    <location>
        <position position="531"/>
    </location>
</feature>
<dbReference type="AlphaFoldDB" id="A0AAN5D4P9"/>
<comment type="caution">
    <text evidence="2">The sequence shown here is derived from an EMBL/GenBank/DDBJ whole genome shotgun (WGS) entry which is preliminary data.</text>
</comment>
<gene>
    <name evidence="2" type="ORF">PMAYCL1PPCAC_26693</name>
</gene>
<reference evidence="3" key="1">
    <citation type="submission" date="2022-10" db="EMBL/GenBank/DDBJ databases">
        <title>Genome assembly of Pristionchus species.</title>
        <authorList>
            <person name="Yoshida K."/>
            <person name="Sommer R.J."/>
        </authorList>
    </citation>
    <scope>NUCLEOTIDE SEQUENCE [LARGE SCALE GENOMIC DNA]</scope>
    <source>
        <strain evidence="3">RS5460</strain>
    </source>
</reference>
<accession>A0AAN5D4P9</accession>
<dbReference type="EMBL" id="BTRK01000006">
    <property type="protein sequence ID" value="GMR56498.1"/>
    <property type="molecule type" value="Genomic_DNA"/>
</dbReference>
<sequence length="531" mass="58736">ADSYATKNALREDYARSDALRYGIRSHRKKKYQYISLASSAADSYANPGADSYAAKSALGQNYAAANALRYGTFVHNNHHACGYAKSVNEYNYGPRSSYDALRRAVYRDAYNKAYSEALSSYATPSSTNVYVDRAEYSAAPRRAMGEYGMYMPGGGYARSPLSKNYATIPYRISGDYRDAPKVSDGSGVVGYYERAPLPARASLPTFAPEALVSWPSSIPTPVPPPPPMPVVTAPYTETSSTPLMRDAFAIPPTSTPCSPLIIRYPSVFFLITFFTTLTLLLGAVTVQVIHHSSIAEVEDAGNQTSRDVFLSAFRFALPSVIAALASGLLSLSPVVFLISSLLLCNLNLLLLLLSPILPLPISTHPLLSLVMLPPFLIGMTNVLTARKNWKRSRKGTMEAPLPRLLQTCFERSIFPILFPAAAITFMSGVSFHSSHFYGTSAYLLIAFFIHIPLSMFFLPSIFIYRQKRSVEWTPSFSTNCDWGLWRKLRAFIEEKVIYTLHFIVRLVRVSISRAPEAILTFHLLVCSAMM</sequence>
<feature type="transmembrane region" description="Helical" evidence="1">
    <location>
        <begin position="414"/>
        <end position="432"/>
    </location>
</feature>
<keyword evidence="1" id="KW-1133">Transmembrane helix</keyword>
<evidence type="ECO:0000313" key="2">
    <source>
        <dbReference type="EMBL" id="GMR56498.1"/>
    </source>
</evidence>
<dbReference type="Proteomes" id="UP001328107">
    <property type="component" value="Unassembled WGS sequence"/>
</dbReference>
<feature type="non-terminal residue" evidence="2">
    <location>
        <position position="1"/>
    </location>
</feature>
<protein>
    <submittedName>
        <fullName evidence="2">Uncharacterized protein</fullName>
    </submittedName>
</protein>
<keyword evidence="3" id="KW-1185">Reference proteome</keyword>
<feature type="transmembrane region" description="Helical" evidence="1">
    <location>
        <begin position="444"/>
        <end position="465"/>
    </location>
</feature>
<feature type="transmembrane region" description="Helical" evidence="1">
    <location>
        <begin position="367"/>
        <end position="385"/>
    </location>
</feature>
<feature type="transmembrane region" description="Helical" evidence="1">
    <location>
        <begin position="335"/>
        <end position="355"/>
    </location>
</feature>
<proteinExistence type="predicted"/>